<sequence>MKIEMLRTYCFTVFCLVYAAVSEAWFKANGDKRDAVMRIEYRLW</sequence>
<proteinExistence type="predicted"/>
<accession>A0A379TX26</accession>
<dbReference type="Proteomes" id="UP000254633">
    <property type="component" value="Unassembled WGS sequence"/>
</dbReference>
<organism evidence="1 2">
    <name type="scientific">Salmonella diarizonae</name>
    <dbReference type="NCBI Taxonomy" id="59204"/>
    <lineage>
        <taxon>Bacteria</taxon>
        <taxon>Pseudomonadati</taxon>
        <taxon>Pseudomonadota</taxon>
        <taxon>Gammaproteobacteria</taxon>
        <taxon>Enterobacterales</taxon>
        <taxon>Enterobacteriaceae</taxon>
        <taxon>Salmonella</taxon>
    </lineage>
</organism>
<name>A0A379TX26_SALDZ</name>
<gene>
    <name evidence="1" type="ORF">NCTC10060_02097</name>
</gene>
<protein>
    <submittedName>
        <fullName evidence="1">Uncharacterized protein</fullName>
    </submittedName>
</protein>
<evidence type="ECO:0000313" key="1">
    <source>
        <dbReference type="EMBL" id="SUG54983.1"/>
    </source>
</evidence>
<dbReference type="EMBL" id="UGXH01000003">
    <property type="protein sequence ID" value="SUG54983.1"/>
    <property type="molecule type" value="Genomic_DNA"/>
</dbReference>
<reference evidence="1 2" key="1">
    <citation type="submission" date="2018-06" db="EMBL/GenBank/DDBJ databases">
        <authorList>
            <consortium name="Pathogen Informatics"/>
            <person name="Doyle S."/>
        </authorList>
    </citation>
    <scope>NUCLEOTIDE SEQUENCE [LARGE SCALE GENOMIC DNA]</scope>
    <source>
        <strain evidence="1 2">NCTC10060</strain>
    </source>
</reference>
<dbReference type="AlphaFoldDB" id="A0A379TX26"/>
<evidence type="ECO:0000313" key="2">
    <source>
        <dbReference type="Proteomes" id="UP000254633"/>
    </source>
</evidence>